<dbReference type="AlphaFoldDB" id="A0AA96F8U1"/>
<evidence type="ECO:0000256" key="1">
    <source>
        <dbReference type="ARBA" id="ARBA00006484"/>
    </source>
</evidence>
<sequence length="332" mass="34517">MAPSPTAPRATEVFDQALRMLPRLDGRTVAVTGSTSGTGQVMASTCGALGARVLMLNRPSARADAALDALRRAGAEAELIPCDLQSFASVAEAGAALIAAAPDGLDVLCNNAGVMGLPDTATGDGFDIQMQTNHLSHFLLTSLVWPALVTAAAARGDARVVNQSSGARRGPALKDEFLQRRGGALGGDGFPGLGKWRRYQQSKLANLLFTYALHDRMPRAHADLGVKALCAHPGPTDSGLQEKTAQAGGARLLDRMILGRTLRRAHSVEDGAVGILTAALRPSATSGQFYGPEGRGLPGPTVLLAAERDPEAEARLWSLSVDSTGVADYFGS</sequence>
<accession>A0AA96F8U1</accession>
<dbReference type="Pfam" id="PF00106">
    <property type="entry name" value="adh_short"/>
    <property type="match status" value="1"/>
</dbReference>
<dbReference type="SUPFAM" id="SSF51735">
    <property type="entry name" value="NAD(P)-binding Rossmann-fold domains"/>
    <property type="match status" value="1"/>
</dbReference>
<dbReference type="PRINTS" id="PR00081">
    <property type="entry name" value="GDHRDH"/>
</dbReference>
<comment type="similarity">
    <text evidence="1">Belongs to the short-chain dehydrogenases/reductases (SDR) family.</text>
</comment>
<evidence type="ECO:0000256" key="2">
    <source>
        <dbReference type="ARBA" id="ARBA00023002"/>
    </source>
</evidence>
<organism evidence="3 4">
    <name type="scientific">Demequina capsici</name>
    <dbReference type="NCBI Taxonomy" id="3075620"/>
    <lineage>
        <taxon>Bacteria</taxon>
        <taxon>Bacillati</taxon>
        <taxon>Actinomycetota</taxon>
        <taxon>Actinomycetes</taxon>
        <taxon>Micrococcales</taxon>
        <taxon>Demequinaceae</taxon>
        <taxon>Demequina</taxon>
    </lineage>
</organism>
<dbReference type="Proteomes" id="UP001304125">
    <property type="component" value="Chromosome"/>
</dbReference>
<keyword evidence="4" id="KW-1185">Reference proteome</keyword>
<keyword evidence="2" id="KW-0560">Oxidoreductase</keyword>
<dbReference type="RefSeq" id="WP_313501498.1">
    <property type="nucleotide sequence ID" value="NZ_CP134879.1"/>
</dbReference>
<dbReference type="PANTHER" id="PTHR24320:SF148">
    <property type="entry name" value="NAD(P)-BINDING ROSSMANN-FOLD SUPERFAMILY PROTEIN"/>
    <property type="match status" value="1"/>
</dbReference>
<dbReference type="InterPro" id="IPR036291">
    <property type="entry name" value="NAD(P)-bd_dom_sf"/>
</dbReference>
<dbReference type="GO" id="GO:0016491">
    <property type="term" value="F:oxidoreductase activity"/>
    <property type="evidence" value="ECO:0007669"/>
    <property type="project" value="UniProtKB-KW"/>
</dbReference>
<protein>
    <submittedName>
        <fullName evidence="3">SDR family NAD(P)-dependent oxidoreductase</fullName>
    </submittedName>
</protein>
<evidence type="ECO:0000313" key="3">
    <source>
        <dbReference type="EMBL" id="WNM25878.1"/>
    </source>
</evidence>
<dbReference type="Gene3D" id="3.40.50.720">
    <property type="entry name" value="NAD(P)-binding Rossmann-like Domain"/>
    <property type="match status" value="1"/>
</dbReference>
<name>A0AA96F8U1_9MICO</name>
<evidence type="ECO:0000313" key="4">
    <source>
        <dbReference type="Proteomes" id="UP001304125"/>
    </source>
</evidence>
<dbReference type="EMBL" id="CP134879">
    <property type="protein sequence ID" value="WNM25878.1"/>
    <property type="molecule type" value="Genomic_DNA"/>
</dbReference>
<gene>
    <name evidence="3" type="ORF">RN606_06925</name>
</gene>
<reference evidence="3 4" key="1">
    <citation type="submission" date="2023-09" db="EMBL/GenBank/DDBJ databases">
        <title>Demequina sp. a novel bacteria isolated from Capsicum annuum.</title>
        <authorList>
            <person name="Humaira Z."/>
            <person name="Lee J."/>
            <person name="Cho D."/>
        </authorList>
    </citation>
    <scope>NUCLEOTIDE SEQUENCE [LARGE SCALE GENOMIC DNA]</scope>
    <source>
        <strain evidence="3 4">OYTSA14</strain>
    </source>
</reference>
<proteinExistence type="inferred from homology"/>
<dbReference type="InterPro" id="IPR002347">
    <property type="entry name" value="SDR_fam"/>
</dbReference>
<dbReference type="PANTHER" id="PTHR24320">
    <property type="entry name" value="RETINOL DEHYDROGENASE"/>
    <property type="match status" value="1"/>
</dbReference>